<comment type="caution">
    <text evidence="2">The sequence shown here is derived from an EMBL/GenBank/DDBJ whole genome shotgun (WGS) entry which is preliminary data.</text>
</comment>
<dbReference type="Proteomes" id="UP000324222">
    <property type="component" value="Unassembled WGS sequence"/>
</dbReference>
<sequence length="124" mass="14276">MFHRWFRRFGILEVLSCDRGTNFMTEDNQLTGKWDRLIIVIDTPVPRQYLICLHDSGRVSLRNRHHLMTAAHDEQQEAKPEINDGSQKKDLGGVSDNRALPPPTPAQLRCARHASRYLTDCILP</sequence>
<feature type="compositionally biased region" description="Basic and acidic residues" evidence="1">
    <location>
        <begin position="71"/>
        <end position="91"/>
    </location>
</feature>
<evidence type="ECO:0000313" key="3">
    <source>
        <dbReference type="Proteomes" id="UP000324222"/>
    </source>
</evidence>
<gene>
    <name evidence="2" type="ORF">E2C01_059674</name>
</gene>
<dbReference type="EMBL" id="VSRR010023490">
    <property type="protein sequence ID" value="MPC65537.1"/>
    <property type="molecule type" value="Genomic_DNA"/>
</dbReference>
<protein>
    <submittedName>
        <fullName evidence="2">Uncharacterized protein</fullName>
    </submittedName>
</protein>
<reference evidence="2 3" key="1">
    <citation type="submission" date="2019-05" db="EMBL/GenBank/DDBJ databases">
        <title>Another draft genome of Portunus trituberculatus and its Hox gene families provides insights of decapod evolution.</title>
        <authorList>
            <person name="Jeong J.-H."/>
            <person name="Song I."/>
            <person name="Kim S."/>
            <person name="Choi T."/>
            <person name="Kim D."/>
            <person name="Ryu S."/>
            <person name="Kim W."/>
        </authorList>
    </citation>
    <scope>NUCLEOTIDE SEQUENCE [LARGE SCALE GENOMIC DNA]</scope>
    <source>
        <tissue evidence="2">Muscle</tissue>
    </source>
</reference>
<dbReference type="AlphaFoldDB" id="A0A5B7H8F7"/>
<keyword evidence="3" id="KW-1185">Reference proteome</keyword>
<name>A0A5B7H8F7_PORTR</name>
<organism evidence="2 3">
    <name type="scientific">Portunus trituberculatus</name>
    <name type="common">Swimming crab</name>
    <name type="synonym">Neptunus trituberculatus</name>
    <dbReference type="NCBI Taxonomy" id="210409"/>
    <lineage>
        <taxon>Eukaryota</taxon>
        <taxon>Metazoa</taxon>
        <taxon>Ecdysozoa</taxon>
        <taxon>Arthropoda</taxon>
        <taxon>Crustacea</taxon>
        <taxon>Multicrustacea</taxon>
        <taxon>Malacostraca</taxon>
        <taxon>Eumalacostraca</taxon>
        <taxon>Eucarida</taxon>
        <taxon>Decapoda</taxon>
        <taxon>Pleocyemata</taxon>
        <taxon>Brachyura</taxon>
        <taxon>Eubrachyura</taxon>
        <taxon>Portunoidea</taxon>
        <taxon>Portunidae</taxon>
        <taxon>Portuninae</taxon>
        <taxon>Portunus</taxon>
    </lineage>
</organism>
<accession>A0A5B7H8F7</accession>
<proteinExistence type="predicted"/>
<evidence type="ECO:0000313" key="2">
    <source>
        <dbReference type="EMBL" id="MPC65537.1"/>
    </source>
</evidence>
<feature type="region of interest" description="Disordered" evidence="1">
    <location>
        <begin position="69"/>
        <end position="106"/>
    </location>
</feature>
<evidence type="ECO:0000256" key="1">
    <source>
        <dbReference type="SAM" id="MobiDB-lite"/>
    </source>
</evidence>